<evidence type="ECO:0000256" key="6">
    <source>
        <dbReference type="ARBA" id="ARBA00023136"/>
    </source>
</evidence>
<keyword evidence="5 7" id="KW-0175">Coiled coil</keyword>
<organism evidence="10 11">
    <name type="scientific">Ceratopteris richardii</name>
    <name type="common">Triangle waterfern</name>
    <dbReference type="NCBI Taxonomy" id="49495"/>
    <lineage>
        <taxon>Eukaryota</taxon>
        <taxon>Viridiplantae</taxon>
        <taxon>Streptophyta</taxon>
        <taxon>Embryophyta</taxon>
        <taxon>Tracheophyta</taxon>
        <taxon>Polypodiopsida</taxon>
        <taxon>Polypodiidae</taxon>
        <taxon>Polypodiales</taxon>
        <taxon>Pteridineae</taxon>
        <taxon>Pteridaceae</taxon>
        <taxon>Parkerioideae</taxon>
        <taxon>Ceratopteris</taxon>
    </lineage>
</organism>
<evidence type="ECO:0000256" key="8">
    <source>
        <dbReference type="SAM" id="MobiDB-lite"/>
    </source>
</evidence>
<feature type="region of interest" description="Disordered" evidence="8">
    <location>
        <begin position="82"/>
        <end position="142"/>
    </location>
</feature>
<dbReference type="OMA" id="NDSQDTH"/>
<dbReference type="PANTHER" id="PTHR13815:SF5">
    <property type="entry name" value="GOLGIN CANDIDATE 2"/>
    <property type="match status" value="1"/>
</dbReference>
<name>A0A8T2QY98_CERRI</name>
<evidence type="ECO:0000256" key="1">
    <source>
        <dbReference type="ARBA" id="ARBA00004394"/>
    </source>
</evidence>
<feature type="compositionally biased region" description="Polar residues" evidence="8">
    <location>
        <begin position="121"/>
        <end position="139"/>
    </location>
</feature>
<dbReference type="GO" id="GO:0007030">
    <property type="term" value="P:Golgi organization"/>
    <property type="evidence" value="ECO:0007669"/>
    <property type="project" value="InterPro"/>
</dbReference>
<feature type="compositionally biased region" description="Polar residues" evidence="8">
    <location>
        <begin position="349"/>
        <end position="362"/>
    </location>
</feature>
<comment type="caution">
    <text evidence="10">The sequence shown here is derived from an EMBL/GenBank/DDBJ whole genome shotgun (WGS) entry which is preliminary data.</text>
</comment>
<feature type="region of interest" description="Disordered" evidence="8">
    <location>
        <begin position="191"/>
        <end position="221"/>
    </location>
</feature>
<evidence type="ECO:0000256" key="3">
    <source>
        <dbReference type="ARBA" id="ARBA00022989"/>
    </source>
</evidence>
<feature type="region of interest" description="Disordered" evidence="8">
    <location>
        <begin position="417"/>
        <end position="471"/>
    </location>
</feature>
<comment type="subcellular location">
    <subcellularLocation>
        <location evidence="1">Golgi apparatus membrane</location>
    </subcellularLocation>
</comment>
<dbReference type="EMBL" id="CM035436">
    <property type="protein sequence ID" value="KAH7288574.1"/>
    <property type="molecule type" value="Genomic_DNA"/>
</dbReference>
<accession>A0A8T2QY98</accession>
<keyword evidence="6 9" id="KW-0472">Membrane</keyword>
<evidence type="ECO:0000256" key="4">
    <source>
        <dbReference type="ARBA" id="ARBA00023034"/>
    </source>
</evidence>
<evidence type="ECO:0000256" key="9">
    <source>
        <dbReference type="SAM" id="Phobius"/>
    </source>
</evidence>
<evidence type="ECO:0000256" key="5">
    <source>
        <dbReference type="ARBA" id="ARBA00023054"/>
    </source>
</evidence>
<dbReference type="GO" id="GO:0031985">
    <property type="term" value="C:Golgi cisterna"/>
    <property type="evidence" value="ECO:0007669"/>
    <property type="project" value="TreeGrafter"/>
</dbReference>
<proteinExistence type="predicted"/>
<dbReference type="OrthoDB" id="248903at2759"/>
<evidence type="ECO:0008006" key="12">
    <source>
        <dbReference type="Google" id="ProtNLM"/>
    </source>
</evidence>
<keyword evidence="2 9" id="KW-0812">Transmembrane</keyword>
<evidence type="ECO:0000313" key="11">
    <source>
        <dbReference type="Proteomes" id="UP000825935"/>
    </source>
</evidence>
<dbReference type="GO" id="GO:0000139">
    <property type="term" value="C:Golgi membrane"/>
    <property type="evidence" value="ECO:0007669"/>
    <property type="project" value="UniProtKB-SubCell"/>
</dbReference>
<dbReference type="AlphaFoldDB" id="A0A8T2QY98"/>
<dbReference type="Proteomes" id="UP000825935">
    <property type="component" value="Chromosome 31"/>
</dbReference>
<dbReference type="GO" id="GO:0000301">
    <property type="term" value="P:retrograde transport, vesicle recycling within Golgi"/>
    <property type="evidence" value="ECO:0007669"/>
    <property type="project" value="TreeGrafter"/>
</dbReference>
<dbReference type="PANTHER" id="PTHR13815">
    <property type="entry name" value="GOLGIN-84"/>
    <property type="match status" value="1"/>
</dbReference>
<feature type="transmembrane region" description="Helical" evidence="9">
    <location>
        <begin position="791"/>
        <end position="810"/>
    </location>
</feature>
<feature type="region of interest" description="Disordered" evidence="8">
    <location>
        <begin position="340"/>
        <end position="366"/>
    </location>
</feature>
<keyword evidence="3 9" id="KW-1133">Transmembrane helix</keyword>
<feature type="coiled-coil region" evidence="7">
    <location>
        <begin position="476"/>
        <end position="535"/>
    </location>
</feature>
<gene>
    <name evidence="10" type="ORF">KP509_31G032300</name>
</gene>
<evidence type="ECO:0000313" key="10">
    <source>
        <dbReference type="EMBL" id="KAH7288574.1"/>
    </source>
</evidence>
<feature type="compositionally biased region" description="Polar residues" evidence="8">
    <location>
        <begin position="205"/>
        <end position="218"/>
    </location>
</feature>
<evidence type="ECO:0000256" key="2">
    <source>
        <dbReference type="ARBA" id="ARBA00022692"/>
    </source>
</evidence>
<dbReference type="InterPro" id="IPR019177">
    <property type="entry name" value="Golgin_subfamily_A_member_5"/>
</dbReference>
<reference evidence="10" key="1">
    <citation type="submission" date="2021-08" db="EMBL/GenBank/DDBJ databases">
        <title>WGS assembly of Ceratopteris richardii.</title>
        <authorList>
            <person name="Marchant D.B."/>
            <person name="Chen G."/>
            <person name="Jenkins J."/>
            <person name="Shu S."/>
            <person name="Leebens-Mack J."/>
            <person name="Grimwood J."/>
            <person name="Schmutz J."/>
            <person name="Soltis P."/>
            <person name="Soltis D."/>
            <person name="Chen Z.-H."/>
        </authorList>
    </citation>
    <scope>NUCLEOTIDE SEQUENCE</scope>
    <source>
        <strain evidence="10">Whitten #5841</strain>
        <tissue evidence="10">Leaf</tissue>
    </source>
</reference>
<keyword evidence="11" id="KW-1185">Reference proteome</keyword>
<dbReference type="Pfam" id="PF09787">
    <property type="entry name" value="Golgin_A5"/>
    <property type="match status" value="1"/>
</dbReference>
<keyword evidence="4" id="KW-0333">Golgi apparatus</keyword>
<protein>
    <recommendedName>
        <fullName evidence="12">Golgin candidate 2</fullName>
    </recommendedName>
</protein>
<feature type="compositionally biased region" description="Acidic residues" evidence="8">
    <location>
        <begin position="438"/>
        <end position="454"/>
    </location>
</feature>
<sequence length="839" mass="94067">MAGWLSSKLKEAEQLLQQIDQQAAESLGKPEKDKLNGGSKARHGVERNKLGFGSSFSQEKDLLPTKNKLEFGSELLSQPLSNLKKKIDQGPRLLNDNTRGELKKQVTSSRVANGISKAETKGQTSGKKNQLHVSSQYETNSHRAVGKDDWTELLSSPSVSLSASPAFASSVGSSDPGRAVSVKHSPAILRSKAGKGRKLVEQTEDNQLGSSSKGSDWNSVISPSFSSSNTGMFEPDQDFALHNLDEGALKRRLEIDLAELADTDIIAGVPKDLDLKKEVMNGQENVLDSATWLQEAGLKKSYEEDRKNDTRNLPHELVQPIMLEKQEKGESSLALNRITHSDGDRNENSKPNNNMTYSSTFGRDSRDLVNELNQVKSVETFMQNGSDAHEQNGVFDSPIAVDGHGLTMAHDVCKLEEHPETQASPLVEEDRYDSTSVSDDDSEEGTESEDDEEIERQKSVHKKRIAKRKELTAAREARAQAAIRERRLLVENLEKEVMSLQHILADREEQQDREASELRASIAEVMEALEREKKAHNATKMKALLLESELENQNADLARSLGAVQWELEEKISQISEVRRIISAKEAIKADLERRIAKAQGDTYSCSEIEERTKSDDTSFEEEQSELWKKIQQCQIQAKDLEVKICGLKDSWHLPTEIEKELEIRLAQLTDYLIQKQGQVEALSAEKASLLIRVETLTRNMEESKALVSSQASRNRLGRRNSEIESRFYDMEYGLDQSYDSKIKHLGHEMASSSSMTNAMIGIPLSPILRQLNSFISTALFCLRKNRRAQAFVVLYVIILHFWFWFVVFMNPKPAPTHALQELGLPNNISEMRNASLMN</sequence>
<feature type="region of interest" description="Disordered" evidence="8">
    <location>
        <begin position="21"/>
        <end position="58"/>
    </location>
</feature>
<evidence type="ECO:0000256" key="7">
    <source>
        <dbReference type="SAM" id="Coils"/>
    </source>
</evidence>